<dbReference type="AlphaFoldDB" id="A0A8S1BMR8"/>
<reference evidence="2 3" key="1">
    <citation type="submission" date="2020-04" db="EMBL/GenBank/DDBJ databases">
        <authorList>
            <person name="Wallbank WR R."/>
            <person name="Pardo Diaz C."/>
            <person name="Kozak K."/>
            <person name="Martin S."/>
            <person name="Jiggins C."/>
            <person name="Moest M."/>
            <person name="Warren A I."/>
            <person name="Byers J.R.P. K."/>
            <person name="Montejo-Kovacevich G."/>
            <person name="Yen C E."/>
        </authorList>
    </citation>
    <scope>NUCLEOTIDE SEQUENCE [LARGE SCALE GENOMIC DNA]</scope>
</reference>
<name>A0A8S1BMR8_ARCPL</name>
<evidence type="ECO:0000313" key="2">
    <source>
        <dbReference type="EMBL" id="CAB3259991.1"/>
    </source>
</evidence>
<dbReference type="EMBL" id="CADEBD010000745">
    <property type="protein sequence ID" value="CAB3259991.1"/>
    <property type="molecule type" value="Genomic_DNA"/>
</dbReference>
<accession>A0A8S1BMR8</accession>
<gene>
    <name evidence="2" type="ORF">APLA_LOCUS16898</name>
</gene>
<proteinExistence type="predicted"/>
<dbReference type="OrthoDB" id="1028014at2759"/>
<feature type="region of interest" description="Disordered" evidence="1">
    <location>
        <begin position="1"/>
        <end position="45"/>
    </location>
</feature>
<feature type="compositionally biased region" description="Basic and acidic residues" evidence="1">
    <location>
        <begin position="1"/>
        <end position="19"/>
    </location>
</feature>
<dbReference type="Proteomes" id="UP000494256">
    <property type="component" value="Unassembled WGS sequence"/>
</dbReference>
<evidence type="ECO:0000256" key="1">
    <source>
        <dbReference type="SAM" id="MobiDB-lite"/>
    </source>
</evidence>
<comment type="caution">
    <text evidence="2">The sequence shown here is derived from an EMBL/GenBank/DDBJ whole genome shotgun (WGS) entry which is preliminary data.</text>
</comment>
<evidence type="ECO:0000313" key="3">
    <source>
        <dbReference type="Proteomes" id="UP000494256"/>
    </source>
</evidence>
<sequence length="130" mass="13960">MARKKVAGERGAGTRDRGTAARAPVARRPPPAPRRLPHSNAPPSEFILPRPAAPSLCATRLCLHLDCYLSPYALRAICLSPRRKACFAEVRGQHERRRTVDEGGVSQIARDAAGAALSRGHVPGAAARRL</sequence>
<organism evidence="2 3">
    <name type="scientific">Arctia plantaginis</name>
    <name type="common">Wood tiger moth</name>
    <name type="synonym">Phalaena plantaginis</name>
    <dbReference type="NCBI Taxonomy" id="874455"/>
    <lineage>
        <taxon>Eukaryota</taxon>
        <taxon>Metazoa</taxon>
        <taxon>Ecdysozoa</taxon>
        <taxon>Arthropoda</taxon>
        <taxon>Hexapoda</taxon>
        <taxon>Insecta</taxon>
        <taxon>Pterygota</taxon>
        <taxon>Neoptera</taxon>
        <taxon>Endopterygota</taxon>
        <taxon>Lepidoptera</taxon>
        <taxon>Glossata</taxon>
        <taxon>Ditrysia</taxon>
        <taxon>Noctuoidea</taxon>
        <taxon>Erebidae</taxon>
        <taxon>Arctiinae</taxon>
        <taxon>Arctia</taxon>
    </lineage>
</organism>
<protein>
    <submittedName>
        <fullName evidence="2">Uncharacterized protein</fullName>
    </submittedName>
</protein>